<dbReference type="InterPro" id="IPR000873">
    <property type="entry name" value="AMP-dep_synth/lig_dom"/>
</dbReference>
<dbReference type="Gene3D" id="3.30.300.30">
    <property type="match status" value="1"/>
</dbReference>
<dbReference type="InterPro" id="IPR045851">
    <property type="entry name" value="AMP-bd_C_sf"/>
</dbReference>
<comment type="caution">
    <text evidence="2">The sequence shown here is derived from an EMBL/GenBank/DDBJ whole genome shotgun (WGS) entry which is preliminary data.</text>
</comment>
<sequence>MNRTPERGVHMRFLRGLARSPHGVAVRAGQRTVTYGQAHSIALSWAGALRSAPGGLPRAVCVLADRSITAYLGIVAGLYAGIPVVPLLADFPPARTAAMLDAADVTAVIADEAGAGLLPALADHGTGGRKTVVLAPDTAESTDLSAGGAFHRITASPATALEKPVPTEPGDVAYVLFTSGSTGRPKGVRLTHGNLAHYFSLMDDWYDFTESDVFSQAAGLNWDSAVSDLWCAWAAGAPLVSVDPHAYRDLPAFLAEHGVTVWFSAPSVIALARRTGRLLPGSMPSLRWTFFGGEALQYGDTDAWQKAAPESAVINVYGPTEMTITTHRHRWSPDGSTRLGVNGVVPLGRVHDGHTELLLDDQGRPADGEGELWLAGPQMAAGYVDAEDSRDRFLVHEGRRWYRTGDRVRRVDGGELVYLGRVDSQVQVQGYRVELAEVEHALRTGTSVQDAVVVGVPVANSTELVAFYLGDPVAPREVHRTLSALLPPQLIPRSFHRLDAFPLNTNKKTDRLALTARAAGLLGVPAP</sequence>
<dbReference type="PROSITE" id="PS00455">
    <property type="entry name" value="AMP_BINDING"/>
    <property type="match status" value="1"/>
</dbReference>
<dbReference type="RefSeq" id="WP_251417572.1">
    <property type="nucleotide sequence ID" value="NZ_JAMQGM010000043.1"/>
</dbReference>
<dbReference type="Gene3D" id="3.40.50.12780">
    <property type="entry name" value="N-terminal domain of ligase-like"/>
    <property type="match status" value="1"/>
</dbReference>
<dbReference type="InterPro" id="IPR020845">
    <property type="entry name" value="AMP-binding_CS"/>
</dbReference>
<gene>
    <name evidence="2" type="ORF">M1E25_19925</name>
</gene>
<organism evidence="2 3">
    <name type="scientific">Streptomyces meridianus</name>
    <dbReference type="NCBI Taxonomy" id="2938945"/>
    <lineage>
        <taxon>Bacteria</taxon>
        <taxon>Bacillati</taxon>
        <taxon>Actinomycetota</taxon>
        <taxon>Actinomycetes</taxon>
        <taxon>Kitasatosporales</taxon>
        <taxon>Streptomycetaceae</taxon>
        <taxon>Streptomyces</taxon>
    </lineage>
</organism>
<keyword evidence="3" id="KW-1185">Reference proteome</keyword>
<dbReference type="EMBL" id="JAMQGM010000043">
    <property type="protein sequence ID" value="MCM2579590.1"/>
    <property type="molecule type" value="Genomic_DNA"/>
</dbReference>
<evidence type="ECO:0000313" key="2">
    <source>
        <dbReference type="EMBL" id="MCM2579590.1"/>
    </source>
</evidence>
<evidence type="ECO:0000313" key="3">
    <source>
        <dbReference type="Proteomes" id="UP001167160"/>
    </source>
</evidence>
<dbReference type="Proteomes" id="UP001167160">
    <property type="component" value="Unassembled WGS sequence"/>
</dbReference>
<accession>A0ABT0XB08</accession>
<dbReference type="SUPFAM" id="SSF56801">
    <property type="entry name" value="Acetyl-CoA synthetase-like"/>
    <property type="match status" value="1"/>
</dbReference>
<dbReference type="PANTHER" id="PTHR45527">
    <property type="entry name" value="NONRIBOSOMAL PEPTIDE SYNTHETASE"/>
    <property type="match status" value="1"/>
</dbReference>
<dbReference type="PANTHER" id="PTHR45527:SF1">
    <property type="entry name" value="FATTY ACID SYNTHASE"/>
    <property type="match status" value="1"/>
</dbReference>
<feature type="domain" description="AMP-dependent synthetase/ligase" evidence="1">
    <location>
        <begin position="18"/>
        <end position="383"/>
    </location>
</feature>
<dbReference type="InterPro" id="IPR042099">
    <property type="entry name" value="ANL_N_sf"/>
</dbReference>
<name>A0ABT0XB08_9ACTN</name>
<proteinExistence type="predicted"/>
<reference evidence="2" key="1">
    <citation type="journal article" date="2023" name="Int. J. Syst. Evol. Microbiol.">
        <title>Streptomyces meridianus sp. nov. isolated from brackish water of the Tagus estuary in Alcochete, Portugal.</title>
        <authorList>
            <person name="Santos J.D.N."/>
            <person name="Klimek D."/>
            <person name="Calusinska M."/>
            <person name="Lobo Da Cunha A."/>
            <person name="Catita J."/>
            <person name="Goncalves H."/>
            <person name="Gonzalez I."/>
            <person name="Reyes F."/>
            <person name="Lage O.M."/>
        </authorList>
    </citation>
    <scope>NUCLEOTIDE SEQUENCE</scope>
    <source>
        <strain evidence="2">MTZ3.1</strain>
    </source>
</reference>
<dbReference type="Pfam" id="PF00501">
    <property type="entry name" value="AMP-binding"/>
    <property type="match status" value="1"/>
</dbReference>
<protein>
    <submittedName>
        <fullName evidence="2">AMP-binding protein</fullName>
    </submittedName>
</protein>
<evidence type="ECO:0000259" key="1">
    <source>
        <dbReference type="Pfam" id="PF00501"/>
    </source>
</evidence>